<accession>A0A0F9RUD2</accession>
<dbReference type="EMBL" id="LAZR01000969">
    <property type="protein sequence ID" value="KKN53502.1"/>
    <property type="molecule type" value="Genomic_DNA"/>
</dbReference>
<gene>
    <name evidence="1" type="ORF">LCGC14_0601990</name>
</gene>
<proteinExistence type="predicted"/>
<reference evidence="1" key="1">
    <citation type="journal article" date="2015" name="Nature">
        <title>Complex archaea that bridge the gap between prokaryotes and eukaryotes.</title>
        <authorList>
            <person name="Spang A."/>
            <person name="Saw J.H."/>
            <person name="Jorgensen S.L."/>
            <person name="Zaremba-Niedzwiedzka K."/>
            <person name="Martijn J."/>
            <person name="Lind A.E."/>
            <person name="van Eijk R."/>
            <person name="Schleper C."/>
            <person name="Guy L."/>
            <person name="Ettema T.J."/>
        </authorList>
    </citation>
    <scope>NUCLEOTIDE SEQUENCE</scope>
</reference>
<name>A0A0F9RUD2_9ZZZZ</name>
<dbReference type="AlphaFoldDB" id="A0A0F9RUD2"/>
<comment type="caution">
    <text evidence="1">The sequence shown here is derived from an EMBL/GenBank/DDBJ whole genome shotgun (WGS) entry which is preliminary data.</text>
</comment>
<sequence length="212" mass="22760">MQNMVAAAGYTEKRRLKVNAAAIQTSEVFTGSGLDDLTPAGTFTGIRSHLYKVIVTTAAGTDKYDWYRDGVLQAASVAMAGGAVSLDNGVTITFAASTGHTLADFWEFEATITTDRHKISAPNVTTLRLSLDYKVWYKWVVSTSEPSANPITTSAVVNTALIQSSILPAGNGMSMRVPWGLVPMAVGGTVQPDLYLWIQKHTSDAQMQIAEL</sequence>
<evidence type="ECO:0000313" key="1">
    <source>
        <dbReference type="EMBL" id="KKN53502.1"/>
    </source>
</evidence>
<organism evidence="1">
    <name type="scientific">marine sediment metagenome</name>
    <dbReference type="NCBI Taxonomy" id="412755"/>
    <lineage>
        <taxon>unclassified sequences</taxon>
        <taxon>metagenomes</taxon>
        <taxon>ecological metagenomes</taxon>
    </lineage>
</organism>
<protein>
    <submittedName>
        <fullName evidence="1">Uncharacterized protein</fullName>
    </submittedName>
</protein>